<evidence type="ECO:0000313" key="2">
    <source>
        <dbReference type="EMBL" id="MFC3145034.1"/>
    </source>
</evidence>
<evidence type="ECO:0000256" key="1">
    <source>
        <dbReference type="SAM" id="Phobius"/>
    </source>
</evidence>
<comment type="caution">
    <text evidence="2">The sequence shown here is derived from an EMBL/GenBank/DDBJ whole genome shotgun (WGS) entry which is preliminary data.</text>
</comment>
<sequence>MTDTDQTTPLNPKATVIVAQVFISCLMAFLMTGIFTAIPMQFQPGWVGAWIARWLTAWPIAFVLSLGVGPISFALSTRVLMAARRG</sequence>
<dbReference type="Pfam" id="PF11391">
    <property type="entry name" value="DUF2798"/>
    <property type="match status" value="1"/>
</dbReference>
<evidence type="ECO:0000313" key="3">
    <source>
        <dbReference type="Proteomes" id="UP001595632"/>
    </source>
</evidence>
<protein>
    <submittedName>
        <fullName evidence="2">DUF2798 domain-containing protein</fullName>
    </submittedName>
</protein>
<organism evidence="2 3">
    <name type="scientific">Psychromarinibacter halotolerans</name>
    <dbReference type="NCBI Taxonomy" id="1775175"/>
    <lineage>
        <taxon>Bacteria</taxon>
        <taxon>Pseudomonadati</taxon>
        <taxon>Pseudomonadota</taxon>
        <taxon>Alphaproteobacteria</taxon>
        <taxon>Rhodobacterales</taxon>
        <taxon>Paracoccaceae</taxon>
        <taxon>Psychromarinibacter</taxon>
    </lineage>
</organism>
<feature type="transmembrane region" description="Helical" evidence="1">
    <location>
        <begin position="58"/>
        <end position="81"/>
    </location>
</feature>
<keyword evidence="3" id="KW-1185">Reference proteome</keyword>
<dbReference type="InterPro" id="IPR021529">
    <property type="entry name" value="DUF2798"/>
</dbReference>
<proteinExistence type="predicted"/>
<dbReference type="RefSeq" id="WP_275634235.1">
    <property type="nucleotide sequence ID" value="NZ_JARGYD010000008.1"/>
</dbReference>
<keyword evidence="1" id="KW-0812">Transmembrane</keyword>
<gene>
    <name evidence="2" type="ORF">ACFOGP_20095</name>
</gene>
<name>A0ABV7GTR3_9RHOB</name>
<accession>A0ABV7GTR3</accession>
<keyword evidence="1" id="KW-0472">Membrane</keyword>
<keyword evidence="1" id="KW-1133">Transmembrane helix</keyword>
<reference evidence="3" key="1">
    <citation type="journal article" date="2019" name="Int. J. Syst. Evol. Microbiol.">
        <title>The Global Catalogue of Microorganisms (GCM) 10K type strain sequencing project: providing services to taxonomists for standard genome sequencing and annotation.</title>
        <authorList>
            <consortium name="The Broad Institute Genomics Platform"/>
            <consortium name="The Broad Institute Genome Sequencing Center for Infectious Disease"/>
            <person name="Wu L."/>
            <person name="Ma J."/>
        </authorList>
    </citation>
    <scope>NUCLEOTIDE SEQUENCE [LARGE SCALE GENOMIC DNA]</scope>
    <source>
        <strain evidence="3">KCTC 52366</strain>
    </source>
</reference>
<feature type="transmembrane region" description="Helical" evidence="1">
    <location>
        <begin position="16"/>
        <end position="38"/>
    </location>
</feature>
<dbReference type="Proteomes" id="UP001595632">
    <property type="component" value="Unassembled WGS sequence"/>
</dbReference>
<dbReference type="EMBL" id="JBHRTB010000010">
    <property type="protein sequence ID" value="MFC3145034.1"/>
    <property type="molecule type" value="Genomic_DNA"/>
</dbReference>